<dbReference type="InterPro" id="IPR016181">
    <property type="entry name" value="Acyl_CoA_acyltransferase"/>
</dbReference>
<dbReference type="SUPFAM" id="SSF55729">
    <property type="entry name" value="Acyl-CoA N-acyltransferases (Nat)"/>
    <property type="match status" value="1"/>
</dbReference>
<feature type="domain" description="N-acetyltransferase" evidence="1">
    <location>
        <begin position="6"/>
        <end position="148"/>
    </location>
</feature>
<evidence type="ECO:0000259" key="1">
    <source>
        <dbReference type="PROSITE" id="PS51186"/>
    </source>
</evidence>
<dbReference type="AlphaFoldDB" id="A0A0J1JUV3"/>
<dbReference type="CDD" id="cd04301">
    <property type="entry name" value="NAT_SF"/>
    <property type="match status" value="1"/>
</dbReference>
<dbReference type="Pfam" id="PF00583">
    <property type="entry name" value="Acetyltransf_1"/>
    <property type="match status" value="1"/>
</dbReference>
<protein>
    <submittedName>
        <fullName evidence="2">Acetyltransferase</fullName>
    </submittedName>
</protein>
<dbReference type="OrthoDB" id="9812289at2"/>
<dbReference type="PATRIC" id="fig|320778.3.peg.4357"/>
<dbReference type="STRING" id="320778.ABT57_20255"/>
<name>A0A0J1JUV3_9GAMM</name>
<reference evidence="2 3" key="1">
    <citation type="submission" date="2015-05" db="EMBL/GenBank/DDBJ databases">
        <title>Photobacterium galathea sp. nov.</title>
        <authorList>
            <person name="Machado H."/>
            <person name="Gram L."/>
        </authorList>
    </citation>
    <scope>NUCLEOTIDE SEQUENCE [LARGE SCALE GENOMIC DNA]</scope>
    <source>
        <strain evidence="2 3">DSM 22954</strain>
    </source>
</reference>
<organism evidence="2 3">
    <name type="scientific">Photobacterium ganghwense</name>
    <dbReference type="NCBI Taxonomy" id="320778"/>
    <lineage>
        <taxon>Bacteria</taxon>
        <taxon>Pseudomonadati</taxon>
        <taxon>Pseudomonadota</taxon>
        <taxon>Gammaproteobacteria</taxon>
        <taxon>Vibrionales</taxon>
        <taxon>Vibrionaceae</taxon>
        <taxon>Photobacterium</taxon>
    </lineage>
</organism>
<evidence type="ECO:0000313" key="3">
    <source>
        <dbReference type="Proteomes" id="UP000035909"/>
    </source>
</evidence>
<gene>
    <name evidence="2" type="ORF">ABT57_20255</name>
</gene>
<dbReference type="Gene3D" id="3.40.630.30">
    <property type="match status" value="1"/>
</dbReference>
<dbReference type="GO" id="GO:0016747">
    <property type="term" value="F:acyltransferase activity, transferring groups other than amino-acyl groups"/>
    <property type="evidence" value="ECO:0007669"/>
    <property type="project" value="InterPro"/>
</dbReference>
<dbReference type="Proteomes" id="UP000035909">
    <property type="component" value="Unassembled WGS sequence"/>
</dbReference>
<dbReference type="PROSITE" id="PS51186">
    <property type="entry name" value="GNAT"/>
    <property type="match status" value="1"/>
</dbReference>
<dbReference type="RefSeq" id="WP_047887071.1">
    <property type="nucleotide sequence ID" value="NZ_CP071325.1"/>
</dbReference>
<proteinExistence type="predicted"/>
<keyword evidence="3" id="KW-1185">Reference proteome</keyword>
<keyword evidence="2" id="KW-0808">Transferase</keyword>
<dbReference type="InterPro" id="IPR000182">
    <property type="entry name" value="GNAT_dom"/>
</dbReference>
<accession>A0A0J1JUV3</accession>
<dbReference type="EMBL" id="LDOU01000023">
    <property type="protein sequence ID" value="KLV06092.1"/>
    <property type="molecule type" value="Genomic_DNA"/>
</dbReference>
<comment type="caution">
    <text evidence="2">The sequence shown here is derived from an EMBL/GenBank/DDBJ whole genome shotgun (WGS) entry which is preliminary data.</text>
</comment>
<evidence type="ECO:0000313" key="2">
    <source>
        <dbReference type="EMBL" id="KLV06092.1"/>
    </source>
</evidence>
<sequence>MSEGIMKIREASIDEAVVVLAQIAEFAAPADKAALSARLRGRQPLILVAERDDALIGVKIGYRLSETCFYSWLGGVAPAGRCHGVAQALLEAQEQWVEQQGYQALRVKSRNRFPAMLRLLLRNGYLIEHMEKKDGIEDYRLHFVKTLTSK</sequence>